<dbReference type="Gene3D" id="3.30.70.1440">
    <property type="entry name" value="Multidrug efflux transporter AcrB pore domain"/>
    <property type="match status" value="1"/>
</dbReference>
<dbReference type="Gene3D" id="1.20.1640.10">
    <property type="entry name" value="Multidrug efflux transporter AcrB transmembrane domain"/>
    <property type="match status" value="2"/>
</dbReference>
<dbReference type="Pfam" id="PF00873">
    <property type="entry name" value="ACR_tran"/>
    <property type="match status" value="1"/>
</dbReference>
<feature type="transmembrane region" description="Helical" evidence="1">
    <location>
        <begin position="981"/>
        <end position="1005"/>
    </location>
</feature>
<dbReference type="InterPro" id="IPR027463">
    <property type="entry name" value="AcrB_DN_DC_subdom"/>
</dbReference>
<proteinExistence type="predicted"/>
<sequence length="1028" mass="114418">MQLARFATERPVTMLMLLVSIVVLGVVALSRLPLLFLPTFDSPRLSVVVPYPSSAPEEIARLIIEPIEEAMGTVRHIERIVSRATAREGRVRLEFINGADMELAAVEVRDRLDRVRRQLPDDVEHIFLRRFSNTDIPVMAFRVTWQGSQEALEEIIDHTLQRRLQALDGVADVQVFGLQRKTVQVQIDPERLESHGLTTYQLSRLLRRNHVSLSGGSLEDGGVRYLLRSVGEFSTPEQIAGLPLNGQGLQLRDIAQVRYAYPDKTRFDRLDREEAITLAIYRTSTANDVDVARSVHQTLDAIQALPGLQTLSLFVYFDSSRNILKRLYHLRNTGLIGGGLALLILFLFLRHVRPTVVLGIAIPISVMATFLIMYLLREGLGSPISLNVVTFSGLMLSVGMLVDSSVVVLENIVRHRQLGKSAREASVIGAGEVSRAVVVATATSIVVFLPTIFVDQGFMGRVLSEFGLVLCAALIASLVVSLSGIPLLSTHLMAPLRERPERLQSGINRAYGKAIAWTLRHRWWVVLAALVVFGVSLYLFIVVLLPNRDDTRVPRRDMHIRVKTDHSVPFTKVAATMADIEDILLSQRDQLEIRHVSTSFSESGQHNLRIYFRELEESRTATDKLQEQLLAALPERAGIEYRVSRGRGAGGREIGVAVQIQGPNGDVLAHMARTVKNHLKGIEGVYNVETDVDRDDDELRLEVDRQQAQRMGLHPQRVAATVALAMSERPVTTLTLDDREVDITMHVGDKQQLNAEQLDRLPVAIRNQHLATHVGNLANQHVQRAPTNVRLEDRVRTTSVTVYTQDRKSLSEIVRNIYRRMGRLNFPKGYTWQLGSSFRRFAESERDAKFTLGIAVALIYIIMAALFESIVMPLAIMLTVPFALSGVVLVFTINGTNLNQMADLGLLILCGLVVNNGIILVDATNQLRARGVNRVEALIRSGQQRLRPILMTVITTAAGLTPMVAPLFFPEFFGPPERYVAIYGPIGLVVIGGLLTSTILTLFLLPPVYALLDQGSAIVRQGRQRLQD</sequence>
<reference evidence="2 3" key="1">
    <citation type="journal article" date="2014" name="Nature">
        <title>An environmental bacterial taxon with a large and distinct metabolic repertoire.</title>
        <authorList>
            <person name="Wilson M.C."/>
            <person name="Mori T."/>
            <person name="Ruckert C."/>
            <person name="Uria A.R."/>
            <person name="Helf M.J."/>
            <person name="Takada K."/>
            <person name="Gernert C."/>
            <person name="Steffens U.A."/>
            <person name="Heycke N."/>
            <person name="Schmitt S."/>
            <person name="Rinke C."/>
            <person name="Helfrich E.J."/>
            <person name="Brachmann A.O."/>
            <person name="Gurgui C."/>
            <person name="Wakimoto T."/>
            <person name="Kracht M."/>
            <person name="Crusemann M."/>
            <person name="Hentschel U."/>
            <person name="Abe I."/>
            <person name="Matsunaga S."/>
            <person name="Kalinowski J."/>
            <person name="Takeyama H."/>
            <person name="Piel J."/>
        </authorList>
    </citation>
    <scope>NUCLEOTIDE SEQUENCE [LARGE SCALE GENOMIC DNA]</scope>
    <source>
        <strain evidence="3">TSY1</strain>
    </source>
</reference>
<feature type="transmembrane region" description="Helical" evidence="1">
    <location>
        <begin position="874"/>
        <end position="893"/>
    </location>
</feature>
<dbReference type="PANTHER" id="PTHR32063">
    <property type="match status" value="1"/>
</dbReference>
<feature type="transmembrane region" description="Helical" evidence="1">
    <location>
        <begin position="523"/>
        <end position="545"/>
    </location>
</feature>
<dbReference type="SUPFAM" id="SSF82866">
    <property type="entry name" value="Multidrug efflux transporter AcrB transmembrane domain"/>
    <property type="match status" value="2"/>
</dbReference>
<dbReference type="SUPFAM" id="SSF82714">
    <property type="entry name" value="Multidrug efflux transporter AcrB TolC docking domain, DN and DC subdomains"/>
    <property type="match status" value="2"/>
</dbReference>
<dbReference type="HOGENOM" id="CLU_002755_1_2_7"/>
<evidence type="ECO:0000256" key="1">
    <source>
        <dbReference type="SAM" id="Phobius"/>
    </source>
</evidence>
<dbReference type="EMBL" id="AZHW01000256">
    <property type="protein sequence ID" value="ETX01229.1"/>
    <property type="molecule type" value="Genomic_DNA"/>
</dbReference>
<dbReference type="Gene3D" id="3.30.70.1320">
    <property type="entry name" value="Multidrug efflux transporter AcrB pore domain like"/>
    <property type="match status" value="1"/>
</dbReference>
<feature type="transmembrane region" description="Helical" evidence="1">
    <location>
        <begin position="388"/>
        <end position="413"/>
    </location>
</feature>
<dbReference type="Gene3D" id="3.30.70.1430">
    <property type="entry name" value="Multidrug efflux transporter AcrB pore domain"/>
    <property type="match status" value="2"/>
</dbReference>
<evidence type="ECO:0008006" key="4">
    <source>
        <dbReference type="Google" id="ProtNLM"/>
    </source>
</evidence>
<dbReference type="Proteomes" id="UP000019141">
    <property type="component" value="Unassembled WGS sequence"/>
</dbReference>
<comment type="caution">
    <text evidence="2">The sequence shown here is derived from an EMBL/GenBank/DDBJ whole genome shotgun (WGS) entry which is preliminary data.</text>
</comment>
<dbReference type="SUPFAM" id="SSF82693">
    <property type="entry name" value="Multidrug efflux transporter AcrB pore domain, PN1, PN2, PC1 and PC2 subdomains"/>
    <property type="match status" value="2"/>
</dbReference>
<feature type="transmembrane region" description="Helical" evidence="1">
    <location>
        <begin position="946"/>
        <end position="969"/>
    </location>
</feature>
<dbReference type="InterPro" id="IPR001036">
    <property type="entry name" value="Acrflvin-R"/>
</dbReference>
<feature type="transmembrane region" description="Helical" evidence="1">
    <location>
        <begin position="850"/>
        <end position="867"/>
    </location>
</feature>
<dbReference type="AlphaFoldDB" id="W4LT50"/>
<feature type="transmembrane region" description="Helical" evidence="1">
    <location>
        <begin position="433"/>
        <end position="454"/>
    </location>
</feature>
<protein>
    <recommendedName>
        <fullName evidence="4">Acriflavin resistance protein</fullName>
    </recommendedName>
</protein>
<dbReference type="PANTHER" id="PTHR32063:SF73">
    <property type="entry name" value="RND SUPERFAMILY EFFLUX PUMP PERMEASE COMPONENT 1"/>
    <property type="match status" value="1"/>
</dbReference>
<feature type="transmembrane region" description="Helical" evidence="1">
    <location>
        <begin position="356"/>
        <end position="376"/>
    </location>
</feature>
<keyword evidence="1" id="KW-0812">Transmembrane</keyword>
<feature type="transmembrane region" description="Helical" evidence="1">
    <location>
        <begin position="905"/>
        <end position="925"/>
    </location>
</feature>
<feature type="transmembrane region" description="Helical" evidence="1">
    <location>
        <begin position="328"/>
        <end position="349"/>
    </location>
</feature>
<dbReference type="GO" id="GO:0005886">
    <property type="term" value="C:plasma membrane"/>
    <property type="evidence" value="ECO:0007669"/>
    <property type="project" value="TreeGrafter"/>
</dbReference>
<dbReference type="PRINTS" id="PR00702">
    <property type="entry name" value="ACRIFLAVINRP"/>
</dbReference>
<dbReference type="GO" id="GO:0042910">
    <property type="term" value="F:xenobiotic transmembrane transporter activity"/>
    <property type="evidence" value="ECO:0007669"/>
    <property type="project" value="TreeGrafter"/>
</dbReference>
<gene>
    <name evidence="2" type="ORF">ETSY1_08170</name>
</gene>
<accession>W4LT50</accession>
<dbReference type="Gene3D" id="3.30.2090.10">
    <property type="entry name" value="Multidrug efflux transporter AcrB TolC docking domain, DN and DC subdomains"/>
    <property type="match status" value="2"/>
</dbReference>
<evidence type="ECO:0000313" key="2">
    <source>
        <dbReference type="EMBL" id="ETX01229.1"/>
    </source>
</evidence>
<keyword evidence="1" id="KW-1133">Transmembrane helix</keyword>
<keyword evidence="3" id="KW-1185">Reference proteome</keyword>
<name>W4LT50_ENTF1</name>
<evidence type="ECO:0000313" key="3">
    <source>
        <dbReference type="Proteomes" id="UP000019141"/>
    </source>
</evidence>
<feature type="transmembrane region" description="Helical" evidence="1">
    <location>
        <begin position="466"/>
        <end position="489"/>
    </location>
</feature>
<feature type="transmembrane region" description="Helical" evidence="1">
    <location>
        <begin position="12"/>
        <end position="36"/>
    </location>
</feature>
<organism evidence="2 3">
    <name type="scientific">Entotheonella factor</name>
    <dbReference type="NCBI Taxonomy" id="1429438"/>
    <lineage>
        <taxon>Bacteria</taxon>
        <taxon>Pseudomonadati</taxon>
        <taxon>Nitrospinota/Tectimicrobiota group</taxon>
        <taxon>Candidatus Tectimicrobiota</taxon>
        <taxon>Candidatus Entotheonellia</taxon>
        <taxon>Candidatus Entotheonellales</taxon>
        <taxon>Candidatus Entotheonellaceae</taxon>
        <taxon>Candidatus Entotheonella</taxon>
    </lineage>
</organism>
<keyword evidence="1" id="KW-0472">Membrane</keyword>